<dbReference type="PROSITE" id="PS00211">
    <property type="entry name" value="ABC_TRANSPORTER_1"/>
    <property type="match status" value="1"/>
</dbReference>
<dbReference type="Gene3D" id="3.40.50.300">
    <property type="entry name" value="P-loop containing nucleotide triphosphate hydrolases"/>
    <property type="match status" value="1"/>
</dbReference>
<sequence>MPEAEARPRGQPHLTAPAAVPLVDARQVTREFQVAGQTVTALQGATLQIRPGDRVALLGASGSGKSTLLHLLGGLDTPTSGTVTWPALGSGQDLRPGKVAFVFQAQSLMPPLTALENVALPLLLNGKPPNEAQEEAAFWLERLELLPLADHLPEELSGGQAQRVAVARALVTHPRLILADEPTGQLDSATAQHLLDVLLAALDPDAALVMATHDPDVARRLDTIWRMQDGQLVSVTHRQEGAS</sequence>
<reference evidence="5 6" key="1">
    <citation type="submission" date="2024-02" db="EMBL/GenBank/DDBJ databases">
        <title>Deinococcus aluminii NBRC 112889.</title>
        <authorList>
            <person name="Ichikawa N."/>
            <person name="Katano-Makiyama Y."/>
            <person name="Hidaka K."/>
        </authorList>
    </citation>
    <scope>NUCLEOTIDE SEQUENCE [LARGE SCALE GENOMIC DNA]</scope>
    <source>
        <strain evidence="5 6">NBRC 112889</strain>
    </source>
</reference>
<dbReference type="PANTHER" id="PTHR24220:SF685">
    <property type="entry name" value="ABC TRANSPORTER RELATED"/>
    <property type="match status" value="1"/>
</dbReference>
<evidence type="ECO:0000313" key="6">
    <source>
        <dbReference type="Proteomes" id="UP001404956"/>
    </source>
</evidence>
<dbReference type="InterPro" id="IPR027417">
    <property type="entry name" value="P-loop_NTPase"/>
</dbReference>
<keyword evidence="5" id="KW-0449">Lipoprotein</keyword>
<feature type="domain" description="ABC transporter" evidence="4">
    <location>
        <begin position="23"/>
        <end position="243"/>
    </location>
</feature>
<dbReference type="PROSITE" id="PS50893">
    <property type="entry name" value="ABC_TRANSPORTER_2"/>
    <property type="match status" value="1"/>
</dbReference>
<proteinExistence type="predicted"/>
<dbReference type="InterPro" id="IPR003439">
    <property type="entry name" value="ABC_transporter-like_ATP-bd"/>
</dbReference>
<dbReference type="SMART" id="SM00382">
    <property type="entry name" value="AAA"/>
    <property type="match status" value="1"/>
</dbReference>
<name>A0ABP9XDQ9_9DEIO</name>
<dbReference type="SUPFAM" id="SSF52540">
    <property type="entry name" value="P-loop containing nucleoside triphosphate hydrolases"/>
    <property type="match status" value="1"/>
</dbReference>
<dbReference type="GO" id="GO:0005524">
    <property type="term" value="F:ATP binding"/>
    <property type="evidence" value="ECO:0007669"/>
    <property type="project" value="UniProtKB-KW"/>
</dbReference>
<dbReference type="InterPro" id="IPR017871">
    <property type="entry name" value="ABC_transporter-like_CS"/>
</dbReference>
<dbReference type="Proteomes" id="UP001404956">
    <property type="component" value="Unassembled WGS sequence"/>
</dbReference>
<keyword evidence="6" id="KW-1185">Reference proteome</keyword>
<dbReference type="RefSeq" id="WP_345452638.1">
    <property type="nucleotide sequence ID" value="NZ_BAABRV010000003.1"/>
</dbReference>
<organism evidence="5 6">
    <name type="scientific">Deinococcus aluminii</name>
    <dbReference type="NCBI Taxonomy" id="1656885"/>
    <lineage>
        <taxon>Bacteria</taxon>
        <taxon>Thermotogati</taxon>
        <taxon>Deinococcota</taxon>
        <taxon>Deinococci</taxon>
        <taxon>Deinococcales</taxon>
        <taxon>Deinococcaceae</taxon>
        <taxon>Deinococcus</taxon>
    </lineage>
</organism>
<dbReference type="Pfam" id="PF00005">
    <property type="entry name" value="ABC_tran"/>
    <property type="match status" value="1"/>
</dbReference>
<protein>
    <submittedName>
        <fullName evidence="5">Lipoprotein-releasing system ATP-binding protein LolD</fullName>
    </submittedName>
</protein>
<evidence type="ECO:0000313" key="5">
    <source>
        <dbReference type="EMBL" id="GAA5533008.1"/>
    </source>
</evidence>
<evidence type="ECO:0000256" key="2">
    <source>
        <dbReference type="ARBA" id="ARBA00022741"/>
    </source>
</evidence>
<comment type="caution">
    <text evidence="5">The sequence shown here is derived from an EMBL/GenBank/DDBJ whole genome shotgun (WGS) entry which is preliminary data.</text>
</comment>
<keyword evidence="1" id="KW-0813">Transport</keyword>
<dbReference type="InterPro" id="IPR015854">
    <property type="entry name" value="ABC_transpr_LolD-like"/>
</dbReference>
<gene>
    <name evidence="5" type="primary">lolD_2</name>
    <name evidence="5" type="ORF">Dalu01_01405</name>
</gene>
<evidence type="ECO:0000256" key="1">
    <source>
        <dbReference type="ARBA" id="ARBA00022448"/>
    </source>
</evidence>
<dbReference type="InterPro" id="IPR003593">
    <property type="entry name" value="AAA+_ATPase"/>
</dbReference>
<dbReference type="PANTHER" id="PTHR24220">
    <property type="entry name" value="IMPORT ATP-BINDING PROTEIN"/>
    <property type="match status" value="1"/>
</dbReference>
<dbReference type="CDD" id="cd03255">
    <property type="entry name" value="ABC_MJ0796_LolCDE_FtsE"/>
    <property type="match status" value="1"/>
</dbReference>
<dbReference type="EMBL" id="BAABRV010000003">
    <property type="protein sequence ID" value="GAA5533008.1"/>
    <property type="molecule type" value="Genomic_DNA"/>
</dbReference>
<dbReference type="InterPro" id="IPR017911">
    <property type="entry name" value="MacB-like_ATP-bd"/>
</dbReference>
<evidence type="ECO:0000259" key="4">
    <source>
        <dbReference type="PROSITE" id="PS50893"/>
    </source>
</evidence>
<keyword evidence="3 5" id="KW-0067">ATP-binding</keyword>
<accession>A0ABP9XDQ9</accession>
<keyword evidence="2" id="KW-0547">Nucleotide-binding</keyword>
<evidence type="ECO:0000256" key="3">
    <source>
        <dbReference type="ARBA" id="ARBA00022840"/>
    </source>
</evidence>